<proteinExistence type="predicted"/>
<feature type="compositionally biased region" description="Polar residues" evidence="1">
    <location>
        <begin position="419"/>
        <end position="435"/>
    </location>
</feature>
<dbReference type="InterPro" id="IPR058921">
    <property type="entry name" value="PAP/OAS1-rel"/>
</dbReference>
<keyword evidence="5" id="KW-1185">Reference proteome</keyword>
<feature type="region of interest" description="Disordered" evidence="1">
    <location>
        <begin position="628"/>
        <end position="740"/>
    </location>
</feature>
<evidence type="ECO:0000313" key="5">
    <source>
        <dbReference type="Proteomes" id="UP000326396"/>
    </source>
</evidence>
<protein>
    <submittedName>
        <fullName evidence="4">Uncharacterized protein</fullName>
    </submittedName>
</protein>
<evidence type="ECO:0000256" key="1">
    <source>
        <dbReference type="SAM" id="MobiDB-lite"/>
    </source>
</evidence>
<sequence length="1274" mass="142464">MGEFEGWSQMDGGDRLLPNGLLPSAGSLIDSLDSERWLIAEERTAELITCIQPNQPSEERRNAVADYVQRLIMKCFPCQVFTFGSVPLKTYLPDGDIDLTAFSNNPNLKDSWASEVCDLLKTEEKNENAEFHVKEVQYIQAEVKIIKCLVENIVVDISFNQLGGLCTLCFLEEVDHLINHNHLFKRSIILIKAWCYYESRILGAHHGLISTYALETLVLYIFHVFNNSFAGPLEVVLYRFLEFFSHFDWDNFCVSLWGPVPVNSLPDVTAEPPRKDSGELLLNKLFLDACSSVYAVFPSGQDNQGQPFISKHFNVVDPLRVSNNLGRSVSKGNFFRIRSAFSLGAKRLRSFLDCPKENIVAEVTNFFTNTWARHGNGNRPDAPLTTDESILKIDTCTSDSVGKKSESIQVSDFDHTRSTNHQSGSSPKTRVVTTDHANQGQRNLKSSLLVNDVQRSPFARTRSSPELTDTYQYVLFQGTHNKKKNVESENEKNEPLSLHHVPPQQSLEPSIESNMYRHEDMHQEEQDQVNMMTSSAFHGFNGPMNLASGHLPFPISPFLASLGYTQRNMAGMIPTNMPFVDPQFSGMQFPHGLVPHYFSGVNVTSSPEDSVNKNNLRSVELNFVDDSYNHEIRREPNQVSSEIIPQDDNKPQSSSTGMNYIPPPRRVGGSGGLVRSQHKNNKEKRDRLRESNHLDHSQFQENKLNNACSDDRVTSSRFSTAAHSNSVRSKTSSENSREDISTAIKSTMEKRGKKMVSPIDSSMSYRFQSEGDDQDWVPPLSFGSESVSQTVAPMHVLRPHGPDIEPAQTSGSSSMIPMGPLIIGSNPRHQLMENSRDTPLTFYPTGPPVPFLTMLPFYNIPSENGSPDASASRFESIENGDIGQNFHHEGVDQSVDFSPRGPGPGETPDGHKSDILNGDFASYWQNLQFGRLCQSPRHHGHPSPFMVPPVYLQGRVPWDGPGRPMPNMNLVTQLMNYGPQLVPVAPLQSAPSRPNVYQYYGEDMPRYRSGTGTYLPNPKVGVRDHPQRGNFNYDRSNNHGDRDSNPKSRALGRNQNHNRNQMEKSMAKLDRLGSSGRRSMNSHRHDSLSTHQIQNGLLHPGSSQNGPANVTYGMYPLQGVTPNGSNSPAVVMMYPFEQNTGFASQNEQLEFGSLGPMGFSAVNESSPHGEGSRSRGMLEEHRLYSPDQPSSPRHQRQDNENYKRCLGIDKEAARDANKGLAAPIVQIIKQAHWLMAITQNMFILPGVLNFRWDVEICRALSCYALLLCFSTDGG</sequence>
<organism evidence="4 5">
    <name type="scientific">Mikania micrantha</name>
    <name type="common">bitter vine</name>
    <dbReference type="NCBI Taxonomy" id="192012"/>
    <lineage>
        <taxon>Eukaryota</taxon>
        <taxon>Viridiplantae</taxon>
        <taxon>Streptophyta</taxon>
        <taxon>Embryophyta</taxon>
        <taxon>Tracheophyta</taxon>
        <taxon>Spermatophyta</taxon>
        <taxon>Magnoliopsida</taxon>
        <taxon>eudicotyledons</taxon>
        <taxon>Gunneridae</taxon>
        <taxon>Pentapetalae</taxon>
        <taxon>asterids</taxon>
        <taxon>campanulids</taxon>
        <taxon>Asterales</taxon>
        <taxon>Asteraceae</taxon>
        <taxon>Asteroideae</taxon>
        <taxon>Heliantheae alliance</taxon>
        <taxon>Eupatorieae</taxon>
        <taxon>Mikania</taxon>
    </lineage>
</organism>
<dbReference type="CDD" id="cd05402">
    <property type="entry name" value="NT_PAP_TUTase"/>
    <property type="match status" value="1"/>
</dbReference>
<dbReference type="InterPro" id="IPR054708">
    <property type="entry name" value="MTPAP-like_central"/>
</dbReference>
<dbReference type="Pfam" id="PF26180">
    <property type="entry name" value="PAP-OAS1"/>
    <property type="match status" value="1"/>
</dbReference>
<reference evidence="4 5" key="1">
    <citation type="submission" date="2019-05" db="EMBL/GenBank/DDBJ databases">
        <title>Mikania micrantha, genome provides insights into the molecular mechanism of rapid growth.</title>
        <authorList>
            <person name="Liu B."/>
        </authorList>
    </citation>
    <scope>NUCLEOTIDE SEQUENCE [LARGE SCALE GENOMIC DNA]</scope>
    <source>
        <strain evidence="4">NLD-2019</strain>
        <tissue evidence="4">Leaf</tissue>
    </source>
</reference>
<feature type="compositionally biased region" description="Basic and acidic residues" evidence="1">
    <location>
        <begin position="484"/>
        <end position="494"/>
    </location>
</feature>
<accession>A0A5N6M7U8</accession>
<dbReference type="FunFam" id="3.30.460.10:FF:000046">
    <property type="entry name" value="PAP/OAS1 substrate-binding domain superfamily"/>
    <property type="match status" value="1"/>
</dbReference>
<evidence type="ECO:0000313" key="4">
    <source>
        <dbReference type="EMBL" id="KAD3069063.1"/>
    </source>
</evidence>
<feature type="compositionally biased region" description="Basic and acidic residues" evidence="1">
    <location>
        <begin position="1036"/>
        <end position="1046"/>
    </location>
</feature>
<dbReference type="EMBL" id="SZYD01000017">
    <property type="protein sequence ID" value="KAD3069063.1"/>
    <property type="molecule type" value="Genomic_DNA"/>
</dbReference>
<name>A0A5N6M7U8_9ASTR</name>
<dbReference type="InterPro" id="IPR043519">
    <property type="entry name" value="NT_sf"/>
</dbReference>
<dbReference type="Proteomes" id="UP000326396">
    <property type="component" value="Linkage Group LG7"/>
</dbReference>
<dbReference type="SUPFAM" id="SSF81301">
    <property type="entry name" value="Nucleotidyltransferase"/>
    <property type="match status" value="1"/>
</dbReference>
<dbReference type="AlphaFoldDB" id="A0A5N6M7U8"/>
<dbReference type="Gene3D" id="3.30.460.10">
    <property type="entry name" value="Beta Polymerase, domain 2"/>
    <property type="match status" value="1"/>
</dbReference>
<comment type="caution">
    <text evidence="4">The sequence shown here is derived from an EMBL/GenBank/DDBJ whole genome shotgun (WGS) entry which is preliminary data.</text>
</comment>
<evidence type="ECO:0000259" key="2">
    <source>
        <dbReference type="Pfam" id="PF22600"/>
    </source>
</evidence>
<dbReference type="PANTHER" id="PTHR45979:SF30">
    <property type="entry name" value="NUCLEOTIDYLTRANSFERASE"/>
    <property type="match status" value="1"/>
</dbReference>
<dbReference type="SUPFAM" id="SSF81631">
    <property type="entry name" value="PAP/OAS1 substrate-binding domain"/>
    <property type="match status" value="1"/>
</dbReference>
<dbReference type="OrthoDB" id="273917at2759"/>
<feature type="region of interest" description="Disordered" evidence="1">
    <location>
        <begin position="411"/>
        <end position="435"/>
    </location>
</feature>
<evidence type="ECO:0000259" key="3">
    <source>
        <dbReference type="Pfam" id="PF26180"/>
    </source>
</evidence>
<dbReference type="Pfam" id="PF22600">
    <property type="entry name" value="MTPAP-like_central"/>
    <property type="match status" value="1"/>
</dbReference>
<feature type="compositionally biased region" description="Polar residues" evidence="1">
    <location>
        <begin position="715"/>
        <end position="734"/>
    </location>
</feature>
<feature type="region of interest" description="Disordered" evidence="1">
    <location>
        <begin position="1008"/>
        <end position="1065"/>
    </location>
</feature>
<gene>
    <name evidence="4" type="ORF">E3N88_36943</name>
</gene>
<feature type="region of interest" description="Disordered" evidence="1">
    <location>
        <begin position="483"/>
        <end position="506"/>
    </location>
</feature>
<dbReference type="InterPro" id="IPR058920">
    <property type="entry name" value="PAP-OAS1-bd-rel"/>
</dbReference>
<dbReference type="PANTHER" id="PTHR45979">
    <property type="entry name" value="PAP/OAS1 SUBSTRATE-BINDING DOMAIN SUPERFAMILY"/>
    <property type="match status" value="1"/>
</dbReference>
<feature type="compositionally biased region" description="Basic and acidic residues" evidence="1">
    <location>
        <begin position="683"/>
        <end position="698"/>
    </location>
</feature>
<feature type="region of interest" description="Disordered" evidence="1">
    <location>
        <begin position="882"/>
        <end position="912"/>
    </location>
</feature>
<feature type="domain" description="PAP/OAS1 substrate-binding-related" evidence="3">
    <location>
        <begin position="178"/>
        <end position="371"/>
    </location>
</feature>
<dbReference type="Gene3D" id="1.10.1410.10">
    <property type="match status" value="1"/>
</dbReference>
<feature type="domain" description="Poly(A) RNA polymerase mitochondrial-like central palm" evidence="2">
    <location>
        <begin position="45"/>
        <end position="165"/>
    </location>
</feature>
<feature type="compositionally biased region" description="Polar residues" evidence="1">
    <location>
        <begin position="699"/>
        <end position="708"/>
    </location>
</feature>